<feature type="binding site" evidence="12">
    <location>
        <position position="144"/>
    </location>
    <ligand>
        <name>S-adenosyl-L-methionine</name>
        <dbReference type="ChEBI" id="CHEBI:59789"/>
    </ligand>
</feature>
<keyword evidence="6 12" id="KW-0408">Iron</keyword>
<evidence type="ECO:0000256" key="7">
    <source>
        <dbReference type="ARBA" id="ARBA00023014"/>
    </source>
</evidence>
<dbReference type="GO" id="GO:1904047">
    <property type="term" value="F:S-adenosyl-L-methionine binding"/>
    <property type="evidence" value="ECO:0007669"/>
    <property type="project" value="UniProtKB-UniRule"/>
</dbReference>
<comment type="catalytic activity">
    <reaction evidence="11 12">
        <text>GTP + AH2 + S-adenosyl-L-methionine = (8S)-3',8-cyclo-7,8-dihydroguanosine 5'-triphosphate + 5'-deoxyadenosine + L-methionine + A + H(+)</text>
        <dbReference type="Rhea" id="RHEA:49576"/>
        <dbReference type="ChEBI" id="CHEBI:13193"/>
        <dbReference type="ChEBI" id="CHEBI:15378"/>
        <dbReference type="ChEBI" id="CHEBI:17319"/>
        <dbReference type="ChEBI" id="CHEBI:17499"/>
        <dbReference type="ChEBI" id="CHEBI:37565"/>
        <dbReference type="ChEBI" id="CHEBI:57844"/>
        <dbReference type="ChEBI" id="CHEBI:59789"/>
        <dbReference type="ChEBI" id="CHEBI:131766"/>
        <dbReference type="EC" id="4.1.99.22"/>
    </reaction>
</comment>
<dbReference type="GO" id="GO:0046872">
    <property type="term" value="F:metal ion binding"/>
    <property type="evidence" value="ECO:0007669"/>
    <property type="project" value="UniProtKB-KW"/>
</dbReference>
<comment type="similarity">
    <text evidence="12">Belongs to the radical SAM superfamily. MoaA family.</text>
</comment>
<dbReference type="InterPro" id="IPR007197">
    <property type="entry name" value="rSAM"/>
</dbReference>
<dbReference type="AlphaFoldDB" id="A0A2A2AKV6"/>
<dbReference type="SUPFAM" id="SSF102114">
    <property type="entry name" value="Radical SAM enzymes"/>
    <property type="match status" value="1"/>
</dbReference>
<dbReference type="SFLD" id="SFLDS00029">
    <property type="entry name" value="Radical_SAM"/>
    <property type="match status" value="1"/>
</dbReference>
<dbReference type="InterPro" id="IPR006638">
    <property type="entry name" value="Elp3/MiaA/NifB-like_rSAM"/>
</dbReference>
<dbReference type="SFLD" id="SFLDG01386">
    <property type="entry name" value="main_SPASM_domain-containing"/>
    <property type="match status" value="1"/>
</dbReference>
<dbReference type="PANTHER" id="PTHR22960:SF0">
    <property type="entry name" value="MOLYBDENUM COFACTOR BIOSYNTHESIS PROTEIN 1"/>
    <property type="match status" value="1"/>
</dbReference>
<protein>
    <recommendedName>
        <fullName evidence="1 12">GTP 3',8-cyclase</fullName>
        <ecNumber evidence="1 12">4.1.99.22</ecNumber>
    </recommendedName>
    <alternativeName>
        <fullName evidence="12">Molybdenum cofactor biosynthesis protein A</fullName>
    </alternativeName>
</protein>
<dbReference type="CDD" id="cd01335">
    <property type="entry name" value="Radical_SAM"/>
    <property type="match status" value="1"/>
</dbReference>
<dbReference type="GO" id="GO:0051539">
    <property type="term" value="F:4 iron, 4 sulfur cluster binding"/>
    <property type="evidence" value="ECO:0007669"/>
    <property type="project" value="UniProtKB-UniRule"/>
</dbReference>
<dbReference type="GO" id="GO:0061799">
    <property type="term" value="F:cyclic pyranopterin monophosphate synthase activity"/>
    <property type="evidence" value="ECO:0007669"/>
    <property type="project" value="TreeGrafter"/>
</dbReference>
<evidence type="ECO:0000256" key="5">
    <source>
        <dbReference type="ARBA" id="ARBA00022741"/>
    </source>
</evidence>
<proteinExistence type="inferred from homology"/>
<evidence type="ECO:0000256" key="8">
    <source>
        <dbReference type="ARBA" id="ARBA00023134"/>
    </source>
</evidence>
<dbReference type="InterPro" id="IPR040064">
    <property type="entry name" value="MoaA-like"/>
</dbReference>
<keyword evidence="3 12" id="KW-0949">S-adenosyl-L-methionine</keyword>
<organism evidence="14 15">
    <name type="scientific">Vandammella animalimorsus</name>
    <dbReference type="NCBI Taxonomy" id="2029117"/>
    <lineage>
        <taxon>Bacteria</taxon>
        <taxon>Pseudomonadati</taxon>
        <taxon>Pseudomonadota</taxon>
        <taxon>Betaproteobacteria</taxon>
        <taxon>Burkholderiales</taxon>
        <taxon>Comamonadaceae</taxon>
        <taxon>Vandammella</taxon>
    </lineage>
</organism>
<dbReference type="PROSITE" id="PS51918">
    <property type="entry name" value="RADICAL_SAM"/>
    <property type="match status" value="1"/>
</dbReference>
<comment type="pathway">
    <text evidence="12">Cofactor biosynthesis; molybdopterin biosynthesis.</text>
</comment>
<keyword evidence="10 12" id="KW-0456">Lyase</keyword>
<feature type="binding site" evidence="12">
    <location>
        <position position="294"/>
    </location>
    <ligand>
        <name>[4Fe-4S] cluster</name>
        <dbReference type="ChEBI" id="CHEBI:49883"/>
        <label>2</label>
        <note>4Fe-4S-substrate</note>
    </ligand>
</feature>
<dbReference type="InterPro" id="IPR013785">
    <property type="entry name" value="Aldolase_TIM"/>
</dbReference>
<evidence type="ECO:0000256" key="4">
    <source>
        <dbReference type="ARBA" id="ARBA00022723"/>
    </source>
</evidence>
<feature type="binding site" evidence="12">
    <location>
        <begin position="282"/>
        <end position="284"/>
    </location>
    <ligand>
        <name>GTP</name>
        <dbReference type="ChEBI" id="CHEBI:37565"/>
    </ligand>
</feature>
<dbReference type="GO" id="GO:0006777">
    <property type="term" value="P:Mo-molybdopterin cofactor biosynthetic process"/>
    <property type="evidence" value="ECO:0007669"/>
    <property type="project" value="UniProtKB-UniRule"/>
</dbReference>
<sequence length="349" mass="37424">MTATTTPPPHNDDAPPASAAAAGQAQLIDGFGRRIHYLRVSVTDRCDLRCNYCMPKDFKGFEEPANWLSHAEMARLIGLFVQLGVNKVRLTGGEPLTRRGVVELAERIGSMPQVRDLSLSTNGTMLARHAAGLKAAGVKRLNVSLDSLDAATFAQITGRDCLQDVLAGLNAARQAGFAPIKLNCVVHAQTPEPEVARMLAYTLASGFILRLIETMPMGESGRQFQPVDLTQMGARLAKRFGLVPALDIGDGGPARYWAAGQGAPALGVITPMSQHFCATCNRVRLTVDGTLHLCLGQEDSVPLGRMLRQGADDAQLLAAIRAGIAAKPERHEFHSAPQRIVRFMSQTGG</sequence>
<feature type="binding site" evidence="12">
    <location>
        <position position="89"/>
    </location>
    <ligand>
        <name>GTP</name>
        <dbReference type="ChEBI" id="CHEBI:37565"/>
    </ligand>
</feature>
<keyword evidence="2 12" id="KW-0004">4Fe-4S</keyword>
<dbReference type="GO" id="GO:0005525">
    <property type="term" value="F:GTP binding"/>
    <property type="evidence" value="ECO:0007669"/>
    <property type="project" value="UniProtKB-UniRule"/>
</dbReference>
<feature type="domain" description="Radical SAM core" evidence="13">
    <location>
        <begin position="30"/>
        <end position="253"/>
    </location>
</feature>
<feature type="binding site" evidence="12">
    <location>
        <position position="52"/>
    </location>
    <ligand>
        <name>S-adenosyl-L-methionine</name>
        <dbReference type="ChEBI" id="CHEBI:59789"/>
    </ligand>
</feature>
<dbReference type="GO" id="GO:0061798">
    <property type="term" value="F:GTP 3',8'-cyclase activity"/>
    <property type="evidence" value="ECO:0007669"/>
    <property type="project" value="UniProtKB-UniRule"/>
</dbReference>
<dbReference type="SFLD" id="SFLDG01067">
    <property type="entry name" value="SPASM/twitch_domain_containing"/>
    <property type="match status" value="1"/>
</dbReference>
<evidence type="ECO:0000256" key="12">
    <source>
        <dbReference type="HAMAP-Rule" id="MF_01225"/>
    </source>
</evidence>
<feature type="binding site" evidence="12">
    <location>
        <position position="280"/>
    </location>
    <ligand>
        <name>[4Fe-4S] cluster</name>
        <dbReference type="ChEBI" id="CHEBI:49883"/>
        <label>2</label>
        <note>4Fe-4S-substrate</note>
    </ligand>
</feature>
<feature type="binding site" evidence="12">
    <location>
        <position position="93"/>
    </location>
    <ligand>
        <name>S-adenosyl-L-methionine</name>
        <dbReference type="ChEBI" id="CHEBI:59789"/>
    </ligand>
</feature>
<dbReference type="EMBL" id="NSJD01000021">
    <property type="protein sequence ID" value="PAT39215.1"/>
    <property type="molecule type" value="Genomic_DNA"/>
</dbReference>
<feature type="binding site" evidence="12">
    <location>
        <position position="277"/>
    </location>
    <ligand>
        <name>[4Fe-4S] cluster</name>
        <dbReference type="ChEBI" id="CHEBI:49883"/>
        <label>2</label>
        <note>4Fe-4S-substrate</note>
    </ligand>
</feature>
<dbReference type="SMART" id="SM00729">
    <property type="entry name" value="Elp3"/>
    <property type="match status" value="1"/>
</dbReference>
<feature type="binding site" evidence="12">
    <location>
        <position position="53"/>
    </location>
    <ligand>
        <name>[4Fe-4S] cluster</name>
        <dbReference type="ChEBI" id="CHEBI:49883"/>
        <label>1</label>
        <note>4Fe-4S-S-AdoMet</note>
    </ligand>
</feature>
<evidence type="ECO:0000256" key="6">
    <source>
        <dbReference type="ARBA" id="ARBA00023004"/>
    </source>
</evidence>
<evidence type="ECO:0000256" key="2">
    <source>
        <dbReference type="ARBA" id="ARBA00022485"/>
    </source>
</evidence>
<dbReference type="PANTHER" id="PTHR22960">
    <property type="entry name" value="MOLYBDOPTERIN COFACTOR SYNTHESIS PROTEIN A"/>
    <property type="match status" value="1"/>
</dbReference>
<dbReference type="UniPathway" id="UPA00344"/>
<dbReference type="InterPro" id="IPR013483">
    <property type="entry name" value="MoaA"/>
</dbReference>
<comment type="caution">
    <text evidence="14">The sequence shown here is derived from an EMBL/GenBank/DDBJ whole genome shotgun (WGS) entry which is preliminary data.</text>
</comment>
<keyword evidence="7 12" id="KW-0411">Iron-sulfur</keyword>
<reference evidence="14 15" key="1">
    <citation type="submission" date="2017-08" db="EMBL/GenBank/DDBJ databases">
        <title>WGS of Clinical strains of the CDC Group NO-1 linked to zoonotic infections in humans.</title>
        <authorList>
            <person name="Bernier A.-M."/>
            <person name="Bernard K."/>
        </authorList>
    </citation>
    <scope>NUCLEOTIDE SEQUENCE [LARGE SCALE GENOMIC DNA]</scope>
    <source>
        <strain evidence="14 15">NML79-0751</strain>
    </source>
</reference>
<dbReference type="Pfam" id="PF04055">
    <property type="entry name" value="Radical_SAM"/>
    <property type="match status" value="1"/>
</dbReference>
<dbReference type="InterPro" id="IPR000385">
    <property type="entry name" value="MoaA_NifB_PqqE_Fe-S-bd_CS"/>
</dbReference>
<dbReference type="Pfam" id="PF06463">
    <property type="entry name" value="Mob_synth_C"/>
    <property type="match status" value="1"/>
</dbReference>
<feature type="binding site" evidence="12">
    <location>
        <position position="46"/>
    </location>
    <ligand>
        <name>[4Fe-4S] cluster</name>
        <dbReference type="ChEBI" id="CHEBI:49883"/>
        <label>1</label>
        <note>4Fe-4S-S-AdoMet</note>
    </ligand>
</feature>
<comment type="cofactor">
    <cofactor evidence="12">
        <name>[4Fe-4S] cluster</name>
        <dbReference type="ChEBI" id="CHEBI:49883"/>
    </cofactor>
    <text evidence="12">Binds 2 [4Fe-4S] clusters. Binds 1 [4Fe-4S] cluster coordinated with 3 cysteines and an exchangeable S-adenosyl-L-methionine and 1 [4Fe-4S] cluster coordinated with 3 cysteines and the GTP-derived substrate.</text>
</comment>
<dbReference type="RefSeq" id="WP_095557516.1">
    <property type="nucleotide sequence ID" value="NZ_NSJD01000021.1"/>
</dbReference>
<evidence type="ECO:0000259" key="13">
    <source>
        <dbReference type="PROSITE" id="PS51918"/>
    </source>
</evidence>
<dbReference type="Proteomes" id="UP000218644">
    <property type="component" value="Unassembled WGS sequence"/>
</dbReference>
<dbReference type="InterPro" id="IPR058240">
    <property type="entry name" value="rSAM_sf"/>
</dbReference>
<evidence type="ECO:0000256" key="9">
    <source>
        <dbReference type="ARBA" id="ARBA00023150"/>
    </source>
</evidence>
<evidence type="ECO:0000256" key="3">
    <source>
        <dbReference type="ARBA" id="ARBA00022691"/>
    </source>
</evidence>
<evidence type="ECO:0000313" key="14">
    <source>
        <dbReference type="EMBL" id="PAT39215.1"/>
    </source>
</evidence>
<evidence type="ECO:0000256" key="11">
    <source>
        <dbReference type="ARBA" id="ARBA00048697"/>
    </source>
</evidence>
<accession>A0A2A2AKV6</accession>
<dbReference type="SFLD" id="SFLDG01383">
    <property type="entry name" value="cyclic_pyranopterin_phosphate"/>
    <property type="match status" value="1"/>
</dbReference>
<dbReference type="InterPro" id="IPR010505">
    <property type="entry name" value="MoaA_twitch"/>
</dbReference>
<comment type="subunit">
    <text evidence="12">Monomer and homodimer.</text>
</comment>
<dbReference type="HAMAP" id="MF_01225_B">
    <property type="entry name" value="MoaA_B"/>
    <property type="match status" value="1"/>
</dbReference>
<gene>
    <name evidence="12 14" type="primary">moaA</name>
    <name evidence="14" type="ORF">CK623_11155</name>
</gene>
<dbReference type="EC" id="4.1.99.22" evidence="1 12"/>
<feature type="binding site" evidence="12">
    <location>
        <position position="215"/>
    </location>
    <ligand>
        <name>S-adenosyl-L-methionine</name>
        <dbReference type="ChEBI" id="CHEBI:59789"/>
    </ligand>
</feature>
<dbReference type="CDD" id="cd21117">
    <property type="entry name" value="Twitch_MoaA"/>
    <property type="match status" value="1"/>
</dbReference>
<dbReference type="InterPro" id="IPR050105">
    <property type="entry name" value="MoCo_biosynth_MoaA/MoaC"/>
</dbReference>
<feature type="binding site" evidence="12">
    <location>
        <position position="120"/>
    </location>
    <ligand>
        <name>GTP</name>
        <dbReference type="ChEBI" id="CHEBI:37565"/>
    </ligand>
</feature>
<keyword evidence="9 12" id="KW-0501">Molybdenum cofactor biosynthesis</keyword>
<evidence type="ECO:0000313" key="15">
    <source>
        <dbReference type="Proteomes" id="UP000218644"/>
    </source>
</evidence>
<feature type="binding site" evidence="12">
    <location>
        <position position="50"/>
    </location>
    <ligand>
        <name>[4Fe-4S] cluster</name>
        <dbReference type="ChEBI" id="CHEBI:49883"/>
        <label>1</label>
        <note>4Fe-4S-S-AdoMet</note>
    </ligand>
</feature>
<comment type="function">
    <text evidence="12">Catalyzes the cyclization of GTP to (8S)-3',8-cyclo-7,8-dihydroguanosine 5'-triphosphate.</text>
</comment>
<evidence type="ECO:0000256" key="10">
    <source>
        <dbReference type="ARBA" id="ARBA00023239"/>
    </source>
</evidence>
<feature type="binding site" evidence="12">
    <location>
        <position position="39"/>
    </location>
    <ligand>
        <name>GTP</name>
        <dbReference type="ChEBI" id="CHEBI:37565"/>
    </ligand>
</feature>
<dbReference type="NCBIfam" id="TIGR02666">
    <property type="entry name" value="moaA"/>
    <property type="match status" value="1"/>
</dbReference>
<evidence type="ECO:0000256" key="1">
    <source>
        <dbReference type="ARBA" id="ARBA00012167"/>
    </source>
</evidence>
<keyword evidence="8 12" id="KW-0342">GTP-binding</keyword>
<keyword evidence="5 12" id="KW-0547">Nucleotide-binding</keyword>
<dbReference type="Gene3D" id="3.20.20.70">
    <property type="entry name" value="Aldolase class I"/>
    <property type="match status" value="1"/>
</dbReference>
<dbReference type="PROSITE" id="PS01305">
    <property type="entry name" value="MOAA_NIFB_PQQE"/>
    <property type="match status" value="1"/>
</dbReference>
<name>A0A2A2AKV6_9BURK</name>
<keyword evidence="4 12" id="KW-0479">Metal-binding</keyword>
<feature type="binding site" evidence="12">
    <location>
        <position position="181"/>
    </location>
    <ligand>
        <name>GTP</name>
        <dbReference type="ChEBI" id="CHEBI:37565"/>
    </ligand>
</feature>